<dbReference type="Gene3D" id="1.25.40.10">
    <property type="entry name" value="Tetratricopeptide repeat domain"/>
    <property type="match status" value="1"/>
</dbReference>
<protein>
    <submittedName>
        <fullName evidence="1">Uncharacterized protein</fullName>
    </submittedName>
</protein>
<organism evidence="1">
    <name type="scientific">Ralstonia solanacearum</name>
    <name type="common">Pseudomonas solanacearum</name>
    <dbReference type="NCBI Taxonomy" id="305"/>
    <lineage>
        <taxon>Bacteria</taxon>
        <taxon>Pseudomonadati</taxon>
        <taxon>Pseudomonadota</taxon>
        <taxon>Betaproteobacteria</taxon>
        <taxon>Burkholderiales</taxon>
        <taxon>Burkholderiaceae</taxon>
        <taxon>Ralstonia</taxon>
        <taxon>Ralstonia solanacearum species complex</taxon>
    </lineage>
</organism>
<accession>A0A0S4WN34</accession>
<name>A0A0S4WN34_RALSL</name>
<gene>
    <name evidence="1" type="ORF">TO10_v1_2520001</name>
</gene>
<reference evidence="1" key="1">
    <citation type="submission" date="2015-10" db="EMBL/GenBank/DDBJ databases">
        <authorList>
            <person name="Gilbert D.G."/>
        </authorList>
    </citation>
    <scope>NUCLEOTIDE SEQUENCE</scope>
    <source>
        <strain evidence="1">Phyl III-seqv23</strain>
    </source>
</reference>
<sequence length="50" mass="5759">MLPDEPYITAQLLNWRRRLCDWRELDALAAQVRAALAQGCLLYTSPSPRD</sequence>
<dbReference type="AlphaFoldDB" id="A0A0S4WN34"/>
<dbReference type="InterPro" id="IPR011990">
    <property type="entry name" value="TPR-like_helical_dom_sf"/>
</dbReference>
<dbReference type="EMBL" id="LN899827">
    <property type="protein sequence ID" value="CUV48239.1"/>
    <property type="molecule type" value="Genomic_DNA"/>
</dbReference>
<proteinExistence type="predicted"/>
<evidence type="ECO:0000313" key="1">
    <source>
        <dbReference type="EMBL" id="CUV48239.1"/>
    </source>
</evidence>